<dbReference type="EMBL" id="CP031225">
    <property type="protein sequence ID" value="AXH57280.1"/>
    <property type="molecule type" value="Genomic_DNA"/>
</dbReference>
<sequence length="61" mass="6520">MQANHPKQRGPQTKPTRAEITAAWARLRAAAETGSVEASALLIALAENRPVISVESRLTAL</sequence>
<dbReference type="Proteomes" id="UP000006426">
    <property type="component" value="Chromosome"/>
</dbReference>
<organism evidence="1 2">
    <name type="scientific">Pseudomonas amygdali pv. lachrymans str. M301315</name>
    <dbReference type="NCBI Taxonomy" id="629260"/>
    <lineage>
        <taxon>Bacteria</taxon>
        <taxon>Pseudomonadati</taxon>
        <taxon>Pseudomonadota</taxon>
        <taxon>Gammaproteobacteria</taxon>
        <taxon>Pseudomonadales</taxon>
        <taxon>Pseudomonadaceae</taxon>
        <taxon>Pseudomonas</taxon>
        <taxon>Pseudomonas amygdali</taxon>
    </lineage>
</organism>
<proteinExistence type="predicted"/>
<accession>A0AAD0PS62</accession>
<dbReference type="RefSeq" id="WP_005746316.1">
    <property type="nucleotide sequence ID" value="NZ_CP031225.1"/>
</dbReference>
<reference evidence="1 2" key="1">
    <citation type="journal article" date="2011" name="PLoS Pathog.">
        <title>Dynamic evolution of pathogenicity revealed by sequencing and comparative genomics of 19 Pseudomonas syringae isolates.</title>
        <authorList>
            <person name="Baltrus D.A."/>
            <person name="Nishimura M.T."/>
            <person name="Romanchuk A."/>
            <person name="Chang J.H."/>
            <person name="Mukhtar M.S."/>
            <person name="Cherkis K."/>
            <person name="Roach J."/>
            <person name="Grant S.R."/>
            <person name="Jones C.D."/>
            <person name="Dangl J.L."/>
        </authorList>
    </citation>
    <scope>NUCLEOTIDE SEQUENCE [LARGE SCALE GENOMIC DNA]</scope>
    <source>
        <strain evidence="1 2">M301315</strain>
    </source>
</reference>
<name>A0AAD0PS62_PSEAV</name>
<evidence type="ECO:0000313" key="1">
    <source>
        <dbReference type="EMBL" id="AXH57280.1"/>
    </source>
</evidence>
<gene>
    <name evidence="1" type="ORF">PLA107_019745</name>
</gene>
<protein>
    <submittedName>
        <fullName evidence="1">Uncharacterized protein</fullName>
    </submittedName>
</protein>
<evidence type="ECO:0000313" key="2">
    <source>
        <dbReference type="Proteomes" id="UP000006426"/>
    </source>
</evidence>
<dbReference type="AlphaFoldDB" id="A0AAD0PS62"/>